<evidence type="ECO:0000313" key="3">
    <source>
        <dbReference type="EMBL" id="OWU77532.1"/>
    </source>
</evidence>
<evidence type="ECO:0000256" key="1">
    <source>
        <dbReference type="SAM" id="MobiDB-lite"/>
    </source>
</evidence>
<protein>
    <submittedName>
        <fullName evidence="3">Uncharacterized protein</fullName>
    </submittedName>
</protein>
<dbReference type="Proteomes" id="UP000215377">
    <property type="component" value="Unassembled WGS sequence"/>
</dbReference>
<dbReference type="AlphaFoldDB" id="A0A225NRQ3"/>
<feature type="transmembrane region" description="Helical" evidence="2">
    <location>
        <begin position="70"/>
        <end position="88"/>
    </location>
</feature>
<dbReference type="OrthoDB" id="7860996at2"/>
<keyword evidence="2" id="KW-1133">Transmembrane helix</keyword>
<reference evidence="3 4" key="1">
    <citation type="submission" date="2013-04" db="EMBL/GenBank/DDBJ databases">
        <title>Oceanicola sp. 22II1-22F33 Genome Sequencing.</title>
        <authorList>
            <person name="Lai Q."/>
            <person name="Li G."/>
            <person name="Shao Z."/>
        </authorList>
    </citation>
    <scope>NUCLEOTIDE SEQUENCE [LARGE SCALE GENOMIC DNA]</scope>
    <source>
        <strain evidence="3 4">22II1-22F33</strain>
    </source>
</reference>
<keyword evidence="2" id="KW-0812">Transmembrane</keyword>
<sequence length="173" mass="19354">MSATDTAMGTKRVMPSRPRAHSARQRPLKLTFESGSGIARLMFQFAGAVLVICSAGLWVLPDPQIDADAIVMKLVASLFFLFTGLALLMRNHDDTKPEVHFDPARRELRVTRRNTHGRMETVLRRPYDSFGAVYISTGEIELWNEDGTPFLALPVPEPAMLRELRNQFGPLCA</sequence>
<keyword evidence="2" id="KW-0472">Membrane</keyword>
<feature type="transmembrane region" description="Helical" evidence="2">
    <location>
        <begin position="38"/>
        <end position="58"/>
    </location>
</feature>
<proteinExistence type="predicted"/>
<evidence type="ECO:0000256" key="2">
    <source>
        <dbReference type="SAM" id="Phobius"/>
    </source>
</evidence>
<feature type="region of interest" description="Disordered" evidence="1">
    <location>
        <begin position="1"/>
        <end position="25"/>
    </location>
</feature>
<comment type="caution">
    <text evidence="3">The sequence shown here is derived from an EMBL/GenBank/DDBJ whole genome shotgun (WGS) entry which is preliminary data.</text>
</comment>
<keyword evidence="4" id="KW-1185">Reference proteome</keyword>
<name>A0A225NRQ3_9RHOB</name>
<dbReference type="EMBL" id="AQQR01000001">
    <property type="protein sequence ID" value="OWU77532.1"/>
    <property type="molecule type" value="Genomic_DNA"/>
</dbReference>
<evidence type="ECO:0000313" key="4">
    <source>
        <dbReference type="Proteomes" id="UP000215377"/>
    </source>
</evidence>
<accession>A0A225NRQ3</accession>
<organism evidence="3 4">
    <name type="scientific">Marinibacterium profundimaris</name>
    <dbReference type="NCBI Taxonomy" id="1679460"/>
    <lineage>
        <taxon>Bacteria</taxon>
        <taxon>Pseudomonadati</taxon>
        <taxon>Pseudomonadota</taxon>
        <taxon>Alphaproteobacteria</taxon>
        <taxon>Rhodobacterales</taxon>
        <taxon>Paracoccaceae</taxon>
        <taxon>Marinibacterium</taxon>
    </lineage>
</organism>
<dbReference type="RefSeq" id="WP_088648156.1">
    <property type="nucleotide sequence ID" value="NZ_AQQR01000001.1"/>
</dbReference>
<gene>
    <name evidence="3" type="ORF">ATO3_02215</name>
</gene>